<organism evidence="1 2">
    <name type="scientific">Fodinicurvata halophila</name>
    <dbReference type="NCBI Taxonomy" id="1419723"/>
    <lineage>
        <taxon>Bacteria</taxon>
        <taxon>Pseudomonadati</taxon>
        <taxon>Pseudomonadota</taxon>
        <taxon>Alphaproteobacteria</taxon>
        <taxon>Rhodospirillales</taxon>
        <taxon>Rhodovibrionaceae</taxon>
        <taxon>Fodinicurvata</taxon>
    </lineage>
</organism>
<dbReference type="RefSeq" id="WP_382422370.1">
    <property type="nucleotide sequence ID" value="NZ_JBHSCW010000005.1"/>
</dbReference>
<proteinExistence type="predicted"/>
<keyword evidence="2" id="KW-1185">Reference proteome</keyword>
<dbReference type="Proteomes" id="UP001595799">
    <property type="component" value="Unassembled WGS sequence"/>
</dbReference>
<evidence type="ECO:0000313" key="1">
    <source>
        <dbReference type="EMBL" id="MFC4352020.1"/>
    </source>
</evidence>
<reference evidence="2" key="1">
    <citation type="journal article" date="2019" name="Int. J. Syst. Evol. Microbiol.">
        <title>The Global Catalogue of Microorganisms (GCM) 10K type strain sequencing project: providing services to taxonomists for standard genome sequencing and annotation.</title>
        <authorList>
            <consortium name="The Broad Institute Genomics Platform"/>
            <consortium name="The Broad Institute Genome Sequencing Center for Infectious Disease"/>
            <person name="Wu L."/>
            <person name="Ma J."/>
        </authorList>
    </citation>
    <scope>NUCLEOTIDE SEQUENCE [LARGE SCALE GENOMIC DNA]</scope>
    <source>
        <strain evidence="2">CECT 8472</strain>
    </source>
</reference>
<gene>
    <name evidence="1" type="ORF">ACFOW6_10745</name>
</gene>
<dbReference type="Gene3D" id="2.30.30.40">
    <property type="entry name" value="SH3 Domains"/>
    <property type="match status" value="1"/>
</dbReference>
<name>A0ABV8UM90_9PROT</name>
<comment type="caution">
    <text evidence="1">The sequence shown here is derived from an EMBL/GenBank/DDBJ whole genome shotgun (WGS) entry which is preliminary data.</text>
</comment>
<accession>A0ABV8UM90</accession>
<evidence type="ECO:0000313" key="2">
    <source>
        <dbReference type="Proteomes" id="UP001595799"/>
    </source>
</evidence>
<protein>
    <recommendedName>
        <fullName evidence="3">SH3 domain-containing protein</fullName>
    </recommendedName>
</protein>
<dbReference type="EMBL" id="JBHSCW010000005">
    <property type="protein sequence ID" value="MFC4352020.1"/>
    <property type="molecule type" value="Genomic_DNA"/>
</dbReference>
<sequence length="258" mass="28751">MSGMANARRVFQMVLALGGVLFLSCGQEVQAEADGPDAWRVVDVASEDVLNVRMGPGTDYAVIGEFAHDARGLQQVTCVPLVPREIFFEMSEAERAALPPRWCLMESADNSTRGWVAQRYLGEDFAVTGEDAAEQAPDPAQEAERLVQRLYRDHLQSMTGNMTSPLALERAGDFFTAPLAERMASEGLQADPLLDAQDSDITNLDIALDEERPMFRGLITVNADFRNFGQSRRAVVRLRYEKGEPRVIRIEHEAWTFE</sequence>
<evidence type="ECO:0008006" key="3">
    <source>
        <dbReference type="Google" id="ProtNLM"/>
    </source>
</evidence>